<gene>
    <name evidence="2" type="ORF">R54767_00832</name>
</gene>
<dbReference type="InterPro" id="IPR014710">
    <property type="entry name" value="RmlC-like_jellyroll"/>
</dbReference>
<organism evidence="2 3">
    <name type="scientific">Paraburkholderia gardini</name>
    <dbReference type="NCBI Taxonomy" id="2823469"/>
    <lineage>
        <taxon>Bacteria</taxon>
        <taxon>Pseudomonadati</taxon>
        <taxon>Pseudomonadota</taxon>
        <taxon>Betaproteobacteria</taxon>
        <taxon>Burkholderiales</taxon>
        <taxon>Burkholderiaceae</taxon>
        <taxon>Paraburkholderia</taxon>
    </lineage>
</organism>
<keyword evidence="3" id="KW-1185">Reference proteome</keyword>
<name>A0ABM8TZ75_9BURK</name>
<dbReference type="InterPro" id="IPR009327">
    <property type="entry name" value="Cupin_DUF985"/>
</dbReference>
<dbReference type="PANTHER" id="PTHR33387:SF3">
    <property type="entry name" value="DUF985 DOMAIN-CONTAINING PROTEIN"/>
    <property type="match status" value="1"/>
</dbReference>
<dbReference type="InterPro" id="IPR039935">
    <property type="entry name" value="YML079W-like"/>
</dbReference>
<feature type="domain" description="DUF985" evidence="1">
    <location>
        <begin position="10"/>
        <end position="146"/>
    </location>
</feature>
<evidence type="ECO:0000313" key="2">
    <source>
        <dbReference type="EMBL" id="CAG4889839.1"/>
    </source>
</evidence>
<dbReference type="Proteomes" id="UP000789752">
    <property type="component" value="Unassembled WGS sequence"/>
</dbReference>
<accession>A0ABM8TZ75</accession>
<sequence length="175" mass="19314">MITPTTEKAELIRRFDLQPHPEGGFYRETYRSTAEIKRQGSGETRAASTAIYYLLADGAHSAWHRIRSDEVWHFYAGEPLYVHVLDDAGRLTSHRLGNALTHTDAVFQVVVPAGQWFAAECIDPAGYALAGCTVAPGFEFSEFELASVDALLAAYPAHRDIVMRLGPVSDTSRDS</sequence>
<dbReference type="InterPro" id="IPR011051">
    <property type="entry name" value="RmlC_Cupin_sf"/>
</dbReference>
<dbReference type="RefSeq" id="WP_228975228.1">
    <property type="nucleotide sequence ID" value="NZ_CAJQYY010000003.1"/>
</dbReference>
<evidence type="ECO:0000313" key="3">
    <source>
        <dbReference type="Proteomes" id="UP000789752"/>
    </source>
</evidence>
<dbReference type="Gene3D" id="2.60.120.10">
    <property type="entry name" value="Jelly Rolls"/>
    <property type="match status" value="1"/>
</dbReference>
<evidence type="ECO:0000259" key="1">
    <source>
        <dbReference type="Pfam" id="PF06172"/>
    </source>
</evidence>
<dbReference type="EMBL" id="CAJQYY010000003">
    <property type="protein sequence ID" value="CAG4889839.1"/>
    <property type="molecule type" value="Genomic_DNA"/>
</dbReference>
<proteinExistence type="predicted"/>
<reference evidence="2 3" key="1">
    <citation type="submission" date="2021-04" db="EMBL/GenBank/DDBJ databases">
        <authorList>
            <person name="Vanwijnsberghe S."/>
        </authorList>
    </citation>
    <scope>NUCLEOTIDE SEQUENCE [LARGE SCALE GENOMIC DNA]</scope>
    <source>
        <strain evidence="2 3">LMG 32171</strain>
    </source>
</reference>
<comment type="caution">
    <text evidence="2">The sequence shown here is derived from an EMBL/GenBank/DDBJ whole genome shotgun (WGS) entry which is preliminary data.</text>
</comment>
<dbReference type="PANTHER" id="PTHR33387">
    <property type="entry name" value="RMLC-LIKE JELLY ROLL FOLD PROTEIN"/>
    <property type="match status" value="1"/>
</dbReference>
<dbReference type="CDD" id="cd06121">
    <property type="entry name" value="cupin_YML079wp"/>
    <property type="match status" value="1"/>
</dbReference>
<dbReference type="Pfam" id="PF06172">
    <property type="entry name" value="Cupin_5"/>
    <property type="match status" value="1"/>
</dbReference>
<dbReference type="SUPFAM" id="SSF51182">
    <property type="entry name" value="RmlC-like cupins"/>
    <property type="match status" value="1"/>
</dbReference>
<protein>
    <recommendedName>
        <fullName evidence="1">DUF985 domain-containing protein</fullName>
    </recommendedName>
</protein>